<dbReference type="InterPro" id="IPR025411">
    <property type="entry name" value="DUF4136"/>
</dbReference>
<organism evidence="2">
    <name type="scientific">hydrothermal vent metagenome</name>
    <dbReference type="NCBI Taxonomy" id="652676"/>
    <lineage>
        <taxon>unclassified sequences</taxon>
        <taxon>metagenomes</taxon>
        <taxon>ecological metagenomes</taxon>
    </lineage>
</organism>
<sequence length="191" mass="21645">MKLAITIVLFITTLLLNGCSTLSVNTDYDLKVDFSNYQSFDWLPNPTEDIIDELNNTRFINAIENQLAAKGLALVKDNPDFLIATHYEKEDKTNVTVWDVPYFSGNYHHASINSHGHHGSFSSFSYSSRINIYEYEQGTLVLDFIDAKTHALFWRATAKEALKPTSTPQEKIKEINAAALEILKNFPPNKN</sequence>
<protein>
    <recommendedName>
        <fullName evidence="1">DUF4136 domain-containing protein</fullName>
    </recommendedName>
</protein>
<name>A0A3B0WM48_9ZZZZ</name>
<dbReference type="Gene3D" id="3.30.160.670">
    <property type="match status" value="1"/>
</dbReference>
<reference evidence="2" key="1">
    <citation type="submission" date="2018-06" db="EMBL/GenBank/DDBJ databases">
        <authorList>
            <person name="Zhirakovskaya E."/>
        </authorList>
    </citation>
    <scope>NUCLEOTIDE SEQUENCE</scope>
</reference>
<gene>
    <name evidence="2" type="ORF">MNBD_GAMMA07-580</name>
</gene>
<proteinExistence type="predicted"/>
<feature type="domain" description="DUF4136" evidence="1">
    <location>
        <begin position="24"/>
        <end position="188"/>
    </location>
</feature>
<dbReference type="Pfam" id="PF13590">
    <property type="entry name" value="DUF4136"/>
    <property type="match status" value="1"/>
</dbReference>
<evidence type="ECO:0000259" key="1">
    <source>
        <dbReference type="Pfam" id="PF13590"/>
    </source>
</evidence>
<dbReference type="AlphaFoldDB" id="A0A3B0WM48"/>
<accession>A0A3B0WM48</accession>
<dbReference type="EMBL" id="UOFF01000220">
    <property type="protein sequence ID" value="VAW56381.1"/>
    <property type="molecule type" value="Genomic_DNA"/>
</dbReference>
<evidence type="ECO:0000313" key="2">
    <source>
        <dbReference type="EMBL" id="VAW56381.1"/>
    </source>
</evidence>